<reference evidence="3" key="3">
    <citation type="submission" date="2020-10" db="UniProtKB">
        <authorList>
            <consortium name="WormBaseParasite"/>
        </authorList>
    </citation>
    <scope>IDENTIFICATION</scope>
</reference>
<reference evidence="1" key="2">
    <citation type="submission" date="2014-06" db="EMBL/GenBank/DDBJ databases">
        <authorList>
            <person name="Aslett M."/>
        </authorList>
    </citation>
    <scope>NUCLEOTIDE SEQUENCE</scope>
</reference>
<accession>A0A068W7L2</accession>
<organism evidence="1">
    <name type="scientific">Echinococcus granulosus</name>
    <name type="common">Hydatid tapeworm</name>
    <dbReference type="NCBI Taxonomy" id="6210"/>
    <lineage>
        <taxon>Eukaryota</taxon>
        <taxon>Metazoa</taxon>
        <taxon>Spiralia</taxon>
        <taxon>Lophotrochozoa</taxon>
        <taxon>Platyhelminthes</taxon>
        <taxon>Cestoda</taxon>
        <taxon>Eucestoda</taxon>
        <taxon>Cyclophyllidea</taxon>
        <taxon>Taeniidae</taxon>
        <taxon>Echinococcus</taxon>
        <taxon>Echinococcus granulosus group</taxon>
    </lineage>
</organism>
<evidence type="ECO:0000313" key="3">
    <source>
        <dbReference type="WBParaSite" id="EgrG_000771100"/>
    </source>
</evidence>
<evidence type="ECO:0000313" key="1">
    <source>
        <dbReference type="EMBL" id="CDS15313.1"/>
    </source>
</evidence>
<dbReference type="PANTHER" id="PTHR13440:SF7">
    <property type="entry name" value="BLOC-1 RELATED COMPLEX SUBUNIT 6"/>
    <property type="match status" value="1"/>
</dbReference>
<dbReference type="InterPro" id="IPR019314">
    <property type="entry name" value="BORCS6"/>
</dbReference>
<gene>
    <name evidence="1" type="ORF">EgrG_000771100</name>
</gene>
<dbReference type="EMBL" id="LK028576">
    <property type="protein sequence ID" value="CDS15313.1"/>
    <property type="molecule type" value="Genomic_DNA"/>
</dbReference>
<dbReference type="PANTHER" id="PTHR13440">
    <property type="entry name" value="BLOC-1 RELATED COMPLEX SUBUNIT 6"/>
    <property type="match status" value="1"/>
</dbReference>
<reference evidence="1 2" key="1">
    <citation type="journal article" date="2013" name="Nature">
        <title>The genomes of four tapeworm species reveal adaptations to parasitism.</title>
        <authorList>
            <person name="Tsai I.J."/>
            <person name="Zarowiecki M."/>
            <person name="Holroyd N."/>
            <person name="Garciarrubio A."/>
            <person name="Sanchez-Flores A."/>
            <person name="Brooks K.L."/>
            <person name="Tracey A."/>
            <person name="Bobes R.J."/>
            <person name="Fragoso G."/>
            <person name="Sciutto E."/>
            <person name="Aslett M."/>
            <person name="Beasley H."/>
            <person name="Bennett H.M."/>
            <person name="Cai J."/>
            <person name="Camicia F."/>
            <person name="Clark R."/>
            <person name="Cucher M."/>
            <person name="De Silva N."/>
            <person name="Day T.A."/>
            <person name="Deplazes P."/>
            <person name="Estrada K."/>
            <person name="Fernandez C."/>
            <person name="Holland P.W."/>
            <person name="Hou J."/>
            <person name="Hu S."/>
            <person name="Huckvale T."/>
            <person name="Hung S.S."/>
            <person name="Kamenetzky L."/>
            <person name="Keane J.A."/>
            <person name="Kiss F."/>
            <person name="Koziol U."/>
            <person name="Lambert O."/>
            <person name="Liu K."/>
            <person name="Luo X."/>
            <person name="Luo Y."/>
            <person name="Macchiaroli N."/>
            <person name="Nichol S."/>
            <person name="Paps J."/>
            <person name="Parkinson J."/>
            <person name="Pouchkina-Stantcheva N."/>
            <person name="Riddiford N."/>
            <person name="Rosenzvit M."/>
            <person name="Salinas G."/>
            <person name="Wasmuth J.D."/>
            <person name="Zamanian M."/>
            <person name="Zheng Y."/>
            <person name="Cai X."/>
            <person name="Soberon X."/>
            <person name="Olson P.D."/>
            <person name="Laclette J.P."/>
            <person name="Brehm K."/>
            <person name="Berriman M."/>
            <person name="Garciarrubio A."/>
            <person name="Bobes R.J."/>
            <person name="Fragoso G."/>
            <person name="Sanchez-Flores A."/>
            <person name="Estrada K."/>
            <person name="Cevallos M.A."/>
            <person name="Morett E."/>
            <person name="Gonzalez V."/>
            <person name="Portillo T."/>
            <person name="Ochoa-Leyva A."/>
            <person name="Jose M.V."/>
            <person name="Sciutto E."/>
            <person name="Landa A."/>
            <person name="Jimenez L."/>
            <person name="Valdes V."/>
            <person name="Carrero J.C."/>
            <person name="Larralde C."/>
            <person name="Morales-Montor J."/>
            <person name="Limon-Lason J."/>
            <person name="Soberon X."/>
            <person name="Laclette J.P."/>
        </authorList>
    </citation>
    <scope>NUCLEOTIDE SEQUENCE [LARGE SCALE GENOMIC DNA]</scope>
</reference>
<dbReference type="GO" id="GO:0099078">
    <property type="term" value="C:BORC complex"/>
    <property type="evidence" value="ECO:0007669"/>
    <property type="project" value="TreeGrafter"/>
</dbReference>
<protein>
    <submittedName>
        <fullName evidence="3">DASH complex subunit DAM1</fullName>
    </submittedName>
</protein>
<dbReference type="GO" id="GO:0032418">
    <property type="term" value="P:lysosome localization"/>
    <property type="evidence" value="ECO:0007669"/>
    <property type="project" value="TreeGrafter"/>
</dbReference>
<dbReference type="AlphaFoldDB" id="A0A068W7L2"/>
<dbReference type="Proteomes" id="UP000492820">
    <property type="component" value="Unassembled WGS sequence"/>
</dbReference>
<dbReference type="WBParaSite" id="EgrG_000771100">
    <property type="protein sequence ID" value="EgrG_000771100"/>
    <property type="gene ID" value="EgrG_000771100"/>
</dbReference>
<evidence type="ECO:0000313" key="2">
    <source>
        <dbReference type="Proteomes" id="UP000492820"/>
    </source>
</evidence>
<name>A0A068W7L2_ECHGR</name>
<proteinExistence type="predicted"/>
<sequence>MEGSSGSSDPAISSSEIEACARQLDTEVTLLLTNLQSGLQRISTLTAGCLDLYSSLSMYAMMAKCEELTKAMAKVPQLQALLVTIRKSLARFESSLSR</sequence>